<comment type="subcellular location">
    <subcellularLocation>
        <location evidence="1">Membrane</location>
        <topology evidence="1">Multi-pass membrane protein</topology>
    </subcellularLocation>
</comment>
<dbReference type="Pfam" id="PF02683">
    <property type="entry name" value="DsbD_TM"/>
    <property type="match status" value="1"/>
</dbReference>
<feature type="transmembrane region" description="Helical" evidence="6">
    <location>
        <begin position="194"/>
        <end position="213"/>
    </location>
</feature>
<dbReference type="EMBL" id="DXIE01000027">
    <property type="protein sequence ID" value="HIV62004.1"/>
    <property type="molecule type" value="Genomic_DNA"/>
</dbReference>
<proteinExistence type="inferred from homology"/>
<organism evidence="8 9">
    <name type="scientific">Candidatus Butyricicoccus avistercoris</name>
    <dbReference type="NCBI Taxonomy" id="2838518"/>
    <lineage>
        <taxon>Bacteria</taxon>
        <taxon>Bacillati</taxon>
        <taxon>Bacillota</taxon>
        <taxon>Clostridia</taxon>
        <taxon>Eubacteriales</taxon>
        <taxon>Butyricicoccaceae</taxon>
        <taxon>Butyricicoccus</taxon>
    </lineage>
</organism>
<dbReference type="InterPro" id="IPR003834">
    <property type="entry name" value="Cyt_c_assmbl_TM_dom"/>
</dbReference>
<feature type="transmembrane region" description="Helical" evidence="6">
    <location>
        <begin position="6"/>
        <end position="29"/>
    </location>
</feature>
<keyword evidence="4 6" id="KW-1133">Transmembrane helix</keyword>
<accession>A0A9D1PI85</accession>
<comment type="caution">
    <text evidence="8">The sequence shown here is derived from an EMBL/GenBank/DDBJ whole genome shotgun (WGS) entry which is preliminary data.</text>
</comment>
<evidence type="ECO:0000256" key="6">
    <source>
        <dbReference type="SAM" id="Phobius"/>
    </source>
</evidence>
<evidence type="ECO:0000256" key="1">
    <source>
        <dbReference type="ARBA" id="ARBA00004141"/>
    </source>
</evidence>
<name>A0A9D1PI85_9FIRM</name>
<evidence type="ECO:0000256" key="5">
    <source>
        <dbReference type="ARBA" id="ARBA00023136"/>
    </source>
</evidence>
<dbReference type="GO" id="GO:0016020">
    <property type="term" value="C:membrane"/>
    <property type="evidence" value="ECO:0007669"/>
    <property type="project" value="UniProtKB-SubCell"/>
</dbReference>
<dbReference type="AlphaFoldDB" id="A0A9D1PI85"/>
<reference evidence="8" key="1">
    <citation type="journal article" date="2021" name="PeerJ">
        <title>Extensive microbial diversity within the chicken gut microbiome revealed by metagenomics and culture.</title>
        <authorList>
            <person name="Gilroy R."/>
            <person name="Ravi A."/>
            <person name="Getino M."/>
            <person name="Pursley I."/>
            <person name="Horton D.L."/>
            <person name="Alikhan N.F."/>
            <person name="Baker D."/>
            <person name="Gharbi K."/>
            <person name="Hall N."/>
            <person name="Watson M."/>
            <person name="Adriaenssens E.M."/>
            <person name="Foster-Nyarko E."/>
            <person name="Jarju S."/>
            <person name="Secka A."/>
            <person name="Antonio M."/>
            <person name="Oren A."/>
            <person name="Chaudhuri R.R."/>
            <person name="La Ragione R."/>
            <person name="Hildebrand F."/>
            <person name="Pallen M.J."/>
        </authorList>
    </citation>
    <scope>NUCLEOTIDE SEQUENCE</scope>
    <source>
        <strain evidence="8">CHK193-4272</strain>
    </source>
</reference>
<dbReference type="PANTHER" id="PTHR31272:SF4">
    <property type="entry name" value="CYTOCHROME C-TYPE BIOGENESIS PROTEIN HI_1454-RELATED"/>
    <property type="match status" value="1"/>
</dbReference>
<feature type="transmembrane region" description="Helical" evidence="6">
    <location>
        <begin position="120"/>
        <end position="142"/>
    </location>
</feature>
<evidence type="ECO:0000256" key="4">
    <source>
        <dbReference type="ARBA" id="ARBA00022989"/>
    </source>
</evidence>
<dbReference type="GO" id="GO:0017004">
    <property type="term" value="P:cytochrome complex assembly"/>
    <property type="evidence" value="ECO:0007669"/>
    <property type="project" value="InterPro"/>
</dbReference>
<dbReference type="PANTHER" id="PTHR31272">
    <property type="entry name" value="CYTOCHROME C-TYPE BIOGENESIS PROTEIN HI_1454-RELATED"/>
    <property type="match status" value="1"/>
</dbReference>
<sequence>MQYLIVFLEGIITFISPCLLPMLPVYLSYFAGGEQKKKQTLIGAIGFVTGFTIMFLLMGALAGTVGNALNSHQRLVNIITGVIVITFGLSFMGVLKIGLLERSVRLNFNPSGHGFLPSMIFGFVFSIGWTPCVGAFLGSALLLASQHGSALKGILMLLFYSLGLGIPFIISAVVIDSLKGAFTWIKSHYKQINVVCGLFLVIVGIFMLTGYFGKLLSFLSVI</sequence>
<gene>
    <name evidence="8" type="ORF">H9746_04035</name>
</gene>
<dbReference type="Proteomes" id="UP000886808">
    <property type="component" value="Unassembled WGS sequence"/>
</dbReference>
<evidence type="ECO:0000313" key="8">
    <source>
        <dbReference type="EMBL" id="HIV62004.1"/>
    </source>
</evidence>
<evidence type="ECO:0000256" key="3">
    <source>
        <dbReference type="ARBA" id="ARBA00022692"/>
    </source>
</evidence>
<feature type="transmembrane region" description="Helical" evidence="6">
    <location>
        <begin position="154"/>
        <end position="174"/>
    </location>
</feature>
<evidence type="ECO:0000256" key="2">
    <source>
        <dbReference type="ARBA" id="ARBA00006143"/>
    </source>
</evidence>
<keyword evidence="3 6" id="KW-0812">Transmembrane</keyword>
<reference evidence="8" key="2">
    <citation type="submission" date="2021-04" db="EMBL/GenBank/DDBJ databases">
        <authorList>
            <person name="Gilroy R."/>
        </authorList>
    </citation>
    <scope>NUCLEOTIDE SEQUENCE</scope>
    <source>
        <strain evidence="8">CHK193-4272</strain>
    </source>
</reference>
<dbReference type="InterPro" id="IPR051790">
    <property type="entry name" value="Cytochrome_c-biogenesis_DsbD"/>
</dbReference>
<comment type="similarity">
    <text evidence="2">Belongs to the DsbD family.</text>
</comment>
<evidence type="ECO:0000259" key="7">
    <source>
        <dbReference type="Pfam" id="PF02683"/>
    </source>
</evidence>
<feature type="domain" description="Cytochrome C biogenesis protein transmembrane" evidence="7">
    <location>
        <begin position="4"/>
        <end position="208"/>
    </location>
</feature>
<evidence type="ECO:0000313" key="9">
    <source>
        <dbReference type="Proteomes" id="UP000886808"/>
    </source>
</evidence>
<feature type="transmembrane region" description="Helical" evidence="6">
    <location>
        <begin position="41"/>
        <end position="63"/>
    </location>
</feature>
<protein>
    <submittedName>
        <fullName evidence="8">Cytochrome c biogenesis CcdA family protein</fullName>
    </submittedName>
</protein>
<keyword evidence="5 6" id="KW-0472">Membrane</keyword>
<feature type="transmembrane region" description="Helical" evidence="6">
    <location>
        <begin position="75"/>
        <end position="99"/>
    </location>
</feature>